<dbReference type="InterPro" id="IPR008756">
    <property type="entry name" value="Peptidase_M56"/>
</dbReference>
<organism evidence="4 5">
    <name type="scientific">Flavobacterium cauense R2A-7</name>
    <dbReference type="NCBI Taxonomy" id="1341154"/>
    <lineage>
        <taxon>Bacteria</taxon>
        <taxon>Pseudomonadati</taxon>
        <taxon>Bacteroidota</taxon>
        <taxon>Flavobacteriia</taxon>
        <taxon>Flavobacteriales</taxon>
        <taxon>Flavobacteriaceae</taxon>
        <taxon>Flavobacterium</taxon>
    </lineage>
</organism>
<dbReference type="CDD" id="cd07341">
    <property type="entry name" value="M56_BlaR1_MecR1_like"/>
    <property type="match status" value="1"/>
</dbReference>
<feature type="transmembrane region" description="Helical" evidence="2">
    <location>
        <begin position="37"/>
        <end position="59"/>
    </location>
</feature>
<dbReference type="Pfam" id="PF05569">
    <property type="entry name" value="Peptidase_M56"/>
    <property type="match status" value="1"/>
</dbReference>
<feature type="transmembrane region" description="Helical" evidence="2">
    <location>
        <begin position="90"/>
        <end position="111"/>
    </location>
</feature>
<evidence type="ECO:0000313" key="4">
    <source>
        <dbReference type="EMBL" id="TWI15111.1"/>
    </source>
</evidence>
<sequence length="646" mass="73796">MEALGIYLLKVSALIAVFYLAYFVFLRKETFFNSNRWFLLAGLITSLVLPFITYTKIIWVDPVPVVDHYNAVSQAYHYVPTQEPAFEMNWFQVGLVLYGIGISLFFIKFLMDCFAIKNLIEKPKAIKRSNFYLIDTEKVQSPFSFFNYIVYNSSALKEDELENILQHELVHSAQKHSFDMMIAQIFCIAFWFNPIVWLYKKAIAQNLEFIADAEATKNVDDIKSYQKTLLKVTMQSQCIAITNPFYQSLIKKRIVMLNKNQSSKKNAWKYFVVLPLLAFFMFQFQMRVLAQEKSLPKVETQQRNSKIVAIVIDKNSSESDIKKDIEMLKNEFGVTLKVSKIKRNSNGEITGIKVEYKDKDGRKGTSHTESDSPIQPIRFFKEINENGKGTIGFGFPKERGPREGLAKIKTIKHFNEDGDEVQVIVEGDEDGFAWTDDLDIPSPPDAPGLEDIPAPPDAPGAPRAPKAPKMVKKNVVIKQNGTKKEVWINGEKVTEEILGDIDSENIDNVYVYNTKGEKGPKGFKGSKTISADEIKIIQDGDKKVIITTRNEDGKKIVETIDVKKIADEVKVEMERMRPEIEKAQKEAMEARKEALEARKKAMEEHKVAMKAHKEAMEAHKEAMKERERALLEAQKAREEAAKARKK</sequence>
<feature type="transmembrane region" description="Helical" evidence="2">
    <location>
        <begin position="267"/>
        <end position="286"/>
    </location>
</feature>
<dbReference type="AlphaFoldDB" id="V6RYJ8"/>
<evidence type="ECO:0000256" key="1">
    <source>
        <dbReference type="SAM" id="MobiDB-lite"/>
    </source>
</evidence>
<dbReference type="PANTHER" id="PTHR34978:SF3">
    <property type="entry name" value="SLR0241 PROTEIN"/>
    <property type="match status" value="1"/>
</dbReference>
<gene>
    <name evidence="4" type="ORF">IP98_00097</name>
</gene>
<dbReference type="InterPro" id="IPR052173">
    <property type="entry name" value="Beta-lactam_resp_regulator"/>
</dbReference>
<feature type="domain" description="Peptidase M56" evidence="3">
    <location>
        <begin position="136"/>
        <end position="257"/>
    </location>
</feature>
<dbReference type="STRING" id="1341154.FCR2A7T_26430"/>
<accession>V6RYJ8</accession>
<evidence type="ECO:0000313" key="5">
    <source>
        <dbReference type="Proteomes" id="UP000319848"/>
    </source>
</evidence>
<evidence type="ECO:0000256" key="2">
    <source>
        <dbReference type="SAM" id="Phobius"/>
    </source>
</evidence>
<dbReference type="Proteomes" id="UP000319848">
    <property type="component" value="Unassembled WGS sequence"/>
</dbReference>
<keyword evidence="2" id="KW-0472">Membrane</keyword>
<comment type="caution">
    <text evidence="4">The sequence shown here is derived from an EMBL/GenBank/DDBJ whole genome shotgun (WGS) entry which is preliminary data.</text>
</comment>
<evidence type="ECO:0000259" key="3">
    <source>
        <dbReference type="Pfam" id="PF05569"/>
    </source>
</evidence>
<protein>
    <submittedName>
        <fullName evidence="4">BlaR1 peptidase M56</fullName>
    </submittedName>
</protein>
<dbReference type="OrthoDB" id="1522859at2"/>
<name>V6RYJ8_9FLAO</name>
<keyword evidence="5" id="KW-1185">Reference proteome</keyword>
<proteinExistence type="predicted"/>
<keyword evidence="2" id="KW-0812">Transmembrane</keyword>
<keyword evidence="2" id="KW-1133">Transmembrane helix</keyword>
<dbReference type="PANTHER" id="PTHR34978">
    <property type="entry name" value="POSSIBLE SENSOR-TRANSDUCER PROTEIN BLAR"/>
    <property type="match status" value="1"/>
</dbReference>
<feature type="region of interest" description="Disordered" evidence="1">
    <location>
        <begin position="439"/>
        <end position="468"/>
    </location>
</feature>
<reference evidence="4 5" key="1">
    <citation type="journal article" date="2015" name="Stand. Genomic Sci.">
        <title>Genomic Encyclopedia of Bacterial and Archaeal Type Strains, Phase III: the genomes of soil and plant-associated and newly described type strains.</title>
        <authorList>
            <person name="Whitman W.B."/>
            <person name="Woyke T."/>
            <person name="Klenk H.P."/>
            <person name="Zhou Y."/>
            <person name="Lilburn T.G."/>
            <person name="Beck B.J."/>
            <person name="De Vos P."/>
            <person name="Vandamme P."/>
            <person name="Eisen J.A."/>
            <person name="Garrity G."/>
            <person name="Hugenholtz P."/>
            <person name="Kyrpides N.C."/>
        </authorList>
    </citation>
    <scope>NUCLEOTIDE SEQUENCE [LARGE SCALE GENOMIC DNA]</scope>
    <source>
        <strain evidence="4 5">CGMCC 1.7270</strain>
    </source>
</reference>
<feature type="region of interest" description="Disordered" evidence="1">
    <location>
        <begin position="607"/>
        <end position="626"/>
    </location>
</feature>
<feature type="transmembrane region" description="Helical" evidence="2">
    <location>
        <begin position="6"/>
        <end position="25"/>
    </location>
</feature>
<dbReference type="RefSeq" id="WP_023571735.1">
    <property type="nucleotide sequence ID" value="NZ_AVBI01000019.1"/>
</dbReference>
<dbReference type="EMBL" id="VLKQ01000001">
    <property type="protein sequence ID" value="TWI15111.1"/>
    <property type="molecule type" value="Genomic_DNA"/>
</dbReference>